<feature type="region of interest" description="Disordered" evidence="1">
    <location>
        <begin position="140"/>
        <end position="260"/>
    </location>
</feature>
<dbReference type="GO" id="GO:0042134">
    <property type="term" value="F:rRNA primary transcript binding"/>
    <property type="evidence" value="ECO:0007669"/>
    <property type="project" value="InterPro"/>
</dbReference>
<feature type="region of interest" description="Disordered" evidence="1">
    <location>
        <begin position="64"/>
        <end position="83"/>
    </location>
</feature>
<feature type="compositionally biased region" description="Basic residues" evidence="1">
    <location>
        <begin position="239"/>
        <end position="248"/>
    </location>
</feature>
<feature type="compositionally biased region" description="Low complexity" evidence="1">
    <location>
        <begin position="156"/>
        <end position="165"/>
    </location>
</feature>
<evidence type="ECO:0000313" key="3">
    <source>
        <dbReference type="EMBL" id="OAA71894.1"/>
    </source>
</evidence>
<dbReference type="InterPro" id="IPR047204">
    <property type="entry name" value="RMP1_RBD"/>
</dbReference>
<feature type="compositionally biased region" description="Basic and acidic residues" evidence="1">
    <location>
        <begin position="170"/>
        <end position="187"/>
    </location>
</feature>
<dbReference type="InterPro" id="IPR047205">
    <property type="entry name" value="RMP1"/>
</dbReference>
<feature type="domain" description="RNase MRP protein 1 RNA binding" evidence="2">
    <location>
        <begin position="24"/>
        <end position="130"/>
    </location>
</feature>
<dbReference type="OrthoDB" id="5414547at2759"/>
<dbReference type="EMBL" id="AZHF01000008">
    <property type="protein sequence ID" value="OAA71894.1"/>
    <property type="molecule type" value="Genomic_DNA"/>
</dbReference>
<dbReference type="GO" id="GO:0000294">
    <property type="term" value="P:nuclear-transcribed mRNA catabolic process, RNase MRP-dependent"/>
    <property type="evidence" value="ECO:0007669"/>
    <property type="project" value="TreeGrafter"/>
</dbReference>
<organism evidence="3 4">
    <name type="scientific">Akanthomyces lecanii RCEF 1005</name>
    <dbReference type="NCBI Taxonomy" id="1081108"/>
    <lineage>
        <taxon>Eukaryota</taxon>
        <taxon>Fungi</taxon>
        <taxon>Dikarya</taxon>
        <taxon>Ascomycota</taxon>
        <taxon>Pezizomycotina</taxon>
        <taxon>Sordariomycetes</taxon>
        <taxon>Hypocreomycetidae</taxon>
        <taxon>Hypocreales</taxon>
        <taxon>Cordycipitaceae</taxon>
        <taxon>Akanthomyces</taxon>
        <taxon>Cordyceps confragosa</taxon>
    </lineage>
</organism>
<feature type="compositionally biased region" description="Basic and acidic residues" evidence="1">
    <location>
        <begin position="224"/>
        <end position="238"/>
    </location>
</feature>
<dbReference type="PANTHER" id="PTHR37792">
    <property type="entry name" value="RIBONUCLEASE MRP PROTEIN SUBUNIT RMP1"/>
    <property type="match status" value="1"/>
</dbReference>
<comment type="caution">
    <text evidence="3">The sequence shown here is derived from an EMBL/GenBank/DDBJ whole genome shotgun (WGS) entry which is preliminary data.</text>
</comment>
<keyword evidence="4" id="KW-1185">Reference proteome</keyword>
<proteinExistence type="predicted"/>
<dbReference type="PANTHER" id="PTHR37792:SF1">
    <property type="entry name" value="RIBONUCLEASE MRP PROTEIN SUBUNIT RMP1"/>
    <property type="match status" value="1"/>
</dbReference>
<dbReference type="Proteomes" id="UP000076881">
    <property type="component" value="Unassembled WGS sequence"/>
</dbReference>
<sequence>MDLAIAAAATDVGLTTKLASLLPILDAFNYRHRNQHSASHWWSAFKQFRHGARSLAADLHRHQALNQPHTDSSKKSTAAKAKAKRAQKQLLARLALFRNHTVPKAYICFSQLIADNQHAALGLLLFSALASVNSILDSISPPQQQSSGAQRPVADTSPSSTPSTSNQPRQGRDENIDRGVTISRDRIAGVAPKPSQRSSPAPNEDAVAKNRDSDTQSNKKRPVRSIEKADQVLEADQKQKKKKSKKKAKGDELSSLFGSL</sequence>
<evidence type="ECO:0000259" key="2">
    <source>
        <dbReference type="Pfam" id="PF20945"/>
    </source>
</evidence>
<dbReference type="AlphaFoldDB" id="A0A162LKH7"/>
<gene>
    <name evidence="3" type="ORF">LEL_09129</name>
</gene>
<evidence type="ECO:0000256" key="1">
    <source>
        <dbReference type="SAM" id="MobiDB-lite"/>
    </source>
</evidence>
<dbReference type="GO" id="GO:0000172">
    <property type="term" value="C:ribonuclease MRP complex"/>
    <property type="evidence" value="ECO:0007669"/>
    <property type="project" value="InterPro"/>
</dbReference>
<protein>
    <recommendedName>
        <fullName evidence="2">RNase MRP protein 1 RNA binding domain-containing protein</fullName>
    </recommendedName>
</protein>
<dbReference type="Pfam" id="PF20945">
    <property type="entry name" value="RMP1"/>
    <property type="match status" value="1"/>
</dbReference>
<accession>A0A162LKH7</accession>
<evidence type="ECO:0000313" key="4">
    <source>
        <dbReference type="Proteomes" id="UP000076881"/>
    </source>
</evidence>
<dbReference type="STRING" id="1081108.A0A162LKH7"/>
<feature type="compositionally biased region" description="Polar residues" evidence="1">
    <location>
        <begin position="140"/>
        <end position="149"/>
    </location>
</feature>
<name>A0A162LKH7_CORDF</name>
<reference evidence="3 4" key="1">
    <citation type="journal article" date="2016" name="Genome Biol. Evol.">
        <title>Divergent and convergent evolution of fungal pathogenicity.</title>
        <authorList>
            <person name="Shang Y."/>
            <person name="Xiao G."/>
            <person name="Zheng P."/>
            <person name="Cen K."/>
            <person name="Zhan S."/>
            <person name="Wang C."/>
        </authorList>
    </citation>
    <scope>NUCLEOTIDE SEQUENCE [LARGE SCALE GENOMIC DNA]</scope>
    <source>
        <strain evidence="3 4">RCEF 1005</strain>
    </source>
</reference>
<dbReference type="CDD" id="cd22573">
    <property type="entry name" value="RMP1_RBD"/>
    <property type="match status" value="1"/>
</dbReference>
<dbReference type="GO" id="GO:0000466">
    <property type="term" value="P:maturation of 5.8S rRNA from tricistronic rRNA transcript (SSU-rRNA, 5.8S rRNA, LSU-rRNA)"/>
    <property type="evidence" value="ECO:0007669"/>
    <property type="project" value="TreeGrafter"/>
</dbReference>